<feature type="coiled-coil region" evidence="1">
    <location>
        <begin position="51"/>
        <end position="165"/>
    </location>
</feature>
<dbReference type="PANTHER" id="PTHR39082">
    <property type="entry name" value="PHOSPHOLIPASE C-BETA-2-RELATED"/>
    <property type="match status" value="1"/>
</dbReference>
<dbReference type="Pfam" id="PF24481">
    <property type="entry name" value="CT398_CC"/>
    <property type="match status" value="1"/>
</dbReference>
<evidence type="ECO:0000259" key="3">
    <source>
        <dbReference type="Pfam" id="PF24481"/>
    </source>
</evidence>
<dbReference type="EMBL" id="CP079105">
    <property type="protein sequence ID" value="QXQ15005.1"/>
    <property type="molecule type" value="Genomic_DNA"/>
</dbReference>
<keyword evidence="1" id="KW-0175">Coiled coil</keyword>
<dbReference type="RefSeq" id="WP_066468937.1">
    <property type="nucleotide sequence ID" value="NZ_CBCRUZ010000024.1"/>
</dbReference>
<dbReference type="InterPro" id="IPR003743">
    <property type="entry name" value="Zf-RING_7"/>
</dbReference>
<feature type="domain" description="CT398-like coiled coil hairpin" evidence="3">
    <location>
        <begin position="14"/>
        <end position="193"/>
    </location>
</feature>
<dbReference type="InterPro" id="IPR056003">
    <property type="entry name" value="CT398_CC_hairpin"/>
</dbReference>
<protein>
    <recommendedName>
        <fullName evidence="6">C4-type zinc ribbon domain-containing protein</fullName>
    </recommendedName>
</protein>
<gene>
    <name evidence="4" type="ORF">KV203_06505</name>
</gene>
<organism evidence="4 5">
    <name type="scientific">Skermania pinensis</name>
    <dbReference type="NCBI Taxonomy" id="39122"/>
    <lineage>
        <taxon>Bacteria</taxon>
        <taxon>Bacillati</taxon>
        <taxon>Actinomycetota</taxon>
        <taxon>Actinomycetes</taxon>
        <taxon>Mycobacteriales</taxon>
        <taxon>Gordoniaceae</taxon>
        <taxon>Skermania</taxon>
    </lineage>
</organism>
<keyword evidence="5" id="KW-1185">Reference proteome</keyword>
<dbReference type="PANTHER" id="PTHR39082:SF1">
    <property type="entry name" value="SCAVENGER RECEPTOR CLASS A MEMBER 3"/>
    <property type="match status" value="1"/>
</dbReference>
<reference evidence="4" key="1">
    <citation type="submission" date="2021-07" db="EMBL/GenBank/DDBJ databases">
        <title>Candidatus Kaistella beijingensis sp. nov. isolated from a municipal wastewater treatment plant is involved in sludge foaming.</title>
        <authorList>
            <person name="Song Y."/>
            <person name="Liu S.-J."/>
        </authorList>
    </citation>
    <scope>NUCLEOTIDE SEQUENCE</scope>
    <source>
        <strain evidence="4">DSM 43998</strain>
    </source>
</reference>
<dbReference type="InterPro" id="IPR052376">
    <property type="entry name" value="Oxidative_Scav/Glycosyltrans"/>
</dbReference>
<evidence type="ECO:0000256" key="1">
    <source>
        <dbReference type="SAM" id="Coils"/>
    </source>
</evidence>
<proteinExistence type="predicted"/>
<dbReference type="Gene3D" id="1.10.287.1490">
    <property type="match status" value="1"/>
</dbReference>
<dbReference type="Proteomes" id="UP000887023">
    <property type="component" value="Chromosome"/>
</dbReference>
<evidence type="ECO:0000313" key="5">
    <source>
        <dbReference type="Proteomes" id="UP000887023"/>
    </source>
</evidence>
<sequence length="245" mass="27694">MNVEPQIQLRLLELAALDTESAQISHRRRVLPEQQEVTRLEGERNRYRDAAATVEIAIEDLDRDIRKLEDEVDSVRQREERDRAMLQAGTVAAKQLTDLQHELGALERRQSTLEDDLLDVMERREAADADHQHAGAQLSRAEADLTDATRLRDEAVADLDVAENRCRTGRDEIVTIFPTELLDRYERQRERHGIGAALLRARRCGACRIELDRGELARIAKTAPDVVVTCPECGAIMVRTAESGL</sequence>
<accession>A0ABX8SEG2</accession>
<feature type="domain" description="C4-type zinc ribbon" evidence="2">
    <location>
        <begin position="203"/>
        <end position="237"/>
    </location>
</feature>
<dbReference type="Pfam" id="PF02591">
    <property type="entry name" value="Zn_ribbon_9"/>
    <property type="match status" value="1"/>
</dbReference>
<evidence type="ECO:0000313" key="4">
    <source>
        <dbReference type="EMBL" id="QXQ15005.1"/>
    </source>
</evidence>
<evidence type="ECO:0008006" key="6">
    <source>
        <dbReference type="Google" id="ProtNLM"/>
    </source>
</evidence>
<evidence type="ECO:0000259" key="2">
    <source>
        <dbReference type="Pfam" id="PF02591"/>
    </source>
</evidence>
<name>A0ABX8SEG2_9ACTN</name>